<comment type="caution">
    <text evidence="1">The sequence shown here is derived from an EMBL/GenBank/DDBJ whole genome shotgun (WGS) entry which is preliminary data.</text>
</comment>
<accession>A0A9P4YSH6</accession>
<dbReference type="RefSeq" id="XP_035320955.1">
    <property type="nucleotide sequence ID" value="XM_035469260.1"/>
</dbReference>
<reference evidence="1" key="1">
    <citation type="submission" date="2020-03" db="EMBL/GenBank/DDBJ databases">
        <title>Site-based positive gene gene selection in Geosmithia morbida across the United States reveals a broad range of putative effectors and factors for local host and environmental adapation.</title>
        <authorList>
            <person name="Onufrak A."/>
            <person name="Murdoch R.W."/>
            <person name="Gazis R."/>
            <person name="Huff M."/>
            <person name="Staton M."/>
            <person name="Klingeman W."/>
            <person name="Hadziabdic D."/>
        </authorList>
    </citation>
    <scope>NUCLEOTIDE SEQUENCE</scope>
    <source>
        <strain evidence="1">1262</strain>
    </source>
</reference>
<evidence type="ECO:0000313" key="2">
    <source>
        <dbReference type="Proteomes" id="UP000749293"/>
    </source>
</evidence>
<dbReference type="InterPro" id="IPR021719">
    <property type="entry name" value="Prot_inh_I78"/>
</dbReference>
<dbReference type="Proteomes" id="UP000749293">
    <property type="component" value="Unassembled WGS sequence"/>
</dbReference>
<dbReference type="OrthoDB" id="10013825at2759"/>
<organism evidence="1 2">
    <name type="scientific">Geosmithia morbida</name>
    <dbReference type="NCBI Taxonomy" id="1094350"/>
    <lineage>
        <taxon>Eukaryota</taxon>
        <taxon>Fungi</taxon>
        <taxon>Dikarya</taxon>
        <taxon>Ascomycota</taxon>
        <taxon>Pezizomycotina</taxon>
        <taxon>Sordariomycetes</taxon>
        <taxon>Hypocreomycetidae</taxon>
        <taxon>Hypocreales</taxon>
        <taxon>Bionectriaceae</taxon>
        <taxon>Geosmithia</taxon>
    </lineage>
</organism>
<dbReference type="AlphaFoldDB" id="A0A9P4YSH6"/>
<dbReference type="Gene3D" id="3.30.10.10">
    <property type="entry name" value="Trypsin Inhibitor V, subunit A"/>
    <property type="match status" value="1"/>
</dbReference>
<dbReference type="Pfam" id="PF11720">
    <property type="entry name" value="Inhibitor_I78"/>
    <property type="match status" value="1"/>
</dbReference>
<proteinExistence type="predicted"/>
<dbReference type="GeneID" id="55973518"/>
<dbReference type="EMBL" id="JAANYQ010000009">
    <property type="protein sequence ID" value="KAF4122303.1"/>
    <property type="molecule type" value="Genomic_DNA"/>
</dbReference>
<dbReference type="PANTHER" id="PTHR39600:SF1">
    <property type="entry name" value="PEPTIDASE INHIBITOR I78 FAMILY PROTEIN"/>
    <property type="match status" value="1"/>
</dbReference>
<keyword evidence="2" id="KW-1185">Reference proteome</keyword>
<protein>
    <submittedName>
        <fullName evidence="1">Peptidase inhibitor I78 family</fullName>
    </submittedName>
</protein>
<sequence length="100" mass="11147">MPLVTPTSTAGTSQLDDWTNKLVGKTIHDEESNETVRLSHPITALTLTELTWSGQAFCKRNLPQPSRIVKPGMMVTRDFKEDRLNVHVNDDGIVSHVTYG</sequence>
<evidence type="ECO:0000313" key="1">
    <source>
        <dbReference type="EMBL" id="KAF4122303.1"/>
    </source>
</evidence>
<dbReference type="PANTHER" id="PTHR39600">
    <property type="entry name" value="PEPTIDASE INHIBITOR I78 FAMILY PROTEIN"/>
    <property type="match status" value="1"/>
</dbReference>
<name>A0A9P4YSH6_9HYPO</name>
<gene>
    <name evidence="1" type="ORF">GMORB2_7295</name>
</gene>